<proteinExistence type="predicted"/>
<dbReference type="NCBIfam" id="NF037995">
    <property type="entry name" value="TRAP_S1"/>
    <property type="match status" value="1"/>
</dbReference>
<dbReference type="STRING" id="402385.SAMN05421848_0401"/>
<evidence type="ECO:0000313" key="3">
    <source>
        <dbReference type="Proteomes" id="UP000199046"/>
    </source>
</evidence>
<keyword evidence="1" id="KW-0732">Signal</keyword>
<protein>
    <submittedName>
        <fullName evidence="2">TRAP-type C4-dicarboxylate transport system, substrate-binding protein</fullName>
    </submittedName>
</protein>
<dbReference type="InterPro" id="IPR038404">
    <property type="entry name" value="TRAP_DctP_sf"/>
</dbReference>
<reference evidence="3" key="1">
    <citation type="submission" date="2016-10" db="EMBL/GenBank/DDBJ databases">
        <authorList>
            <person name="Varghese N."/>
            <person name="Submissions S."/>
        </authorList>
    </citation>
    <scope>NUCLEOTIDE SEQUENCE [LARGE SCALE GENOMIC DNA]</scope>
    <source>
        <strain evidence="3">DSM 23439</strain>
    </source>
</reference>
<dbReference type="PANTHER" id="PTHR33376">
    <property type="match status" value="1"/>
</dbReference>
<dbReference type="Proteomes" id="UP000199046">
    <property type="component" value="Unassembled WGS sequence"/>
</dbReference>
<evidence type="ECO:0000256" key="1">
    <source>
        <dbReference type="ARBA" id="ARBA00022729"/>
    </source>
</evidence>
<keyword evidence="3" id="KW-1185">Reference proteome</keyword>
<name>A0A1I1G3P6_9GAMM</name>
<dbReference type="GO" id="GO:0055085">
    <property type="term" value="P:transmembrane transport"/>
    <property type="evidence" value="ECO:0007669"/>
    <property type="project" value="InterPro"/>
</dbReference>
<evidence type="ECO:0000313" key="2">
    <source>
        <dbReference type="EMBL" id="SFC06214.1"/>
    </source>
</evidence>
<dbReference type="AlphaFoldDB" id="A0A1I1G3P6"/>
<dbReference type="InterPro" id="IPR018389">
    <property type="entry name" value="DctP_fam"/>
</dbReference>
<dbReference type="Gene3D" id="3.40.190.170">
    <property type="entry name" value="Bacterial extracellular solute-binding protein, family 7"/>
    <property type="match status" value="1"/>
</dbReference>
<dbReference type="PANTHER" id="PTHR33376:SF4">
    <property type="entry name" value="SIALIC ACID-BINDING PERIPLASMIC PROTEIN SIAP"/>
    <property type="match status" value="1"/>
</dbReference>
<dbReference type="EMBL" id="FOLY01000001">
    <property type="protein sequence ID" value="SFC06214.1"/>
    <property type="molecule type" value="Genomic_DNA"/>
</dbReference>
<accession>A0A1I1G3P6</accession>
<gene>
    <name evidence="2" type="ORF">SAMN05421848_0401</name>
</gene>
<sequence>MPKRVFLFQGNKQVFKIEHEEVLVKTTVKHALLSGLIIVSTAMAGNVMADNWTGYTYSSVSTTAAVKGMERISDRVAKETDDDLSIRLHLGKTLQISSSDITQATGDGIVDFAADLFFSGNVPIARILNLPLLINNDEEWNKAYAVMAPYMKEGFAEQGVTYLGSYRYPQQVIFTSFRMNSLDDLADHKIRVTSPEQGAFVEAFGGSPITLSGSEVPTALERGVIDGVLTASAGGAKNWHEFLPYNYRLPVNYANSAIIANTSAYEGLEDATRQTLNRIVSDETKKITQDFIADEQVQKQKQADAGMTIVEADPADIQRAQERMAPWWREWAQQAGPEHEKALEAVLKALGK</sequence>
<organism evidence="2 3">
    <name type="scientific">Kushneria avicenniae</name>
    <dbReference type="NCBI Taxonomy" id="402385"/>
    <lineage>
        <taxon>Bacteria</taxon>
        <taxon>Pseudomonadati</taxon>
        <taxon>Pseudomonadota</taxon>
        <taxon>Gammaproteobacteria</taxon>
        <taxon>Oceanospirillales</taxon>
        <taxon>Halomonadaceae</taxon>
        <taxon>Kushneria</taxon>
    </lineage>
</organism>
<dbReference type="Pfam" id="PF03480">
    <property type="entry name" value="DctP"/>
    <property type="match status" value="1"/>
</dbReference>